<evidence type="ECO:0000256" key="2">
    <source>
        <dbReference type="PROSITE-ProRule" id="PRU00169"/>
    </source>
</evidence>
<evidence type="ECO:0000313" key="5">
    <source>
        <dbReference type="Proteomes" id="UP001216139"/>
    </source>
</evidence>
<dbReference type="InterPro" id="IPR001789">
    <property type="entry name" value="Sig_transdc_resp-reg_receiver"/>
</dbReference>
<feature type="domain" description="Response regulatory" evidence="3">
    <location>
        <begin position="7"/>
        <end position="121"/>
    </location>
</feature>
<gene>
    <name evidence="4" type="ORF">PQO05_10985</name>
</gene>
<dbReference type="EMBL" id="CP117167">
    <property type="protein sequence ID" value="WCT14457.1"/>
    <property type="molecule type" value="Genomic_DNA"/>
</dbReference>
<dbReference type="RefSeq" id="WP_273632957.1">
    <property type="nucleotide sequence ID" value="NZ_CP117167.1"/>
</dbReference>
<dbReference type="Proteomes" id="UP001216139">
    <property type="component" value="Chromosome"/>
</dbReference>
<accession>A0ABY7TFR6</accession>
<reference evidence="4 5" key="1">
    <citation type="submission" date="2023-02" db="EMBL/GenBank/DDBJ databases">
        <title>Genome sequence of Mucilaginibacter jinjuensis strain KACC 16571.</title>
        <authorList>
            <person name="Kim S."/>
            <person name="Heo J."/>
            <person name="Kwon S.-W."/>
        </authorList>
    </citation>
    <scope>NUCLEOTIDE SEQUENCE [LARGE SCALE GENOMIC DNA]</scope>
    <source>
        <strain evidence="4 5">KACC 16571</strain>
    </source>
</reference>
<keyword evidence="5" id="KW-1185">Reference proteome</keyword>
<protein>
    <submittedName>
        <fullName evidence="4">Response regulator</fullName>
    </submittedName>
</protein>
<dbReference type="CDD" id="cd00156">
    <property type="entry name" value="REC"/>
    <property type="match status" value="1"/>
</dbReference>
<dbReference type="PROSITE" id="PS50110">
    <property type="entry name" value="RESPONSE_REGULATORY"/>
    <property type="match status" value="1"/>
</dbReference>
<evidence type="ECO:0000259" key="3">
    <source>
        <dbReference type="PROSITE" id="PS50110"/>
    </source>
</evidence>
<dbReference type="SMART" id="SM00448">
    <property type="entry name" value="REC"/>
    <property type="match status" value="1"/>
</dbReference>
<evidence type="ECO:0000256" key="1">
    <source>
        <dbReference type="ARBA" id="ARBA00022553"/>
    </source>
</evidence>
<dbReference type="Pfam" id="PF00072">
    <property type="entry name" value="Response_reg"/>
    <property type="match status" value="1"/>
</dbReference>
<organism evidence="4 5">
    <name type="scientific">Mucilaginibacter jinjuensis</name>
    <dbReference type="NCBI Taxonomy" id="1176721"/>
    <lineage>
        <taxon>Bacteria</taxon>
        <taxon>Pseudomonadati</taxon>
        <taxon>Bacteroidota</taxon>
        <taxon>Sphingobacteriia</taxon>
        <taxon>Sphingobacteriales</taxon>
        <taxon>Sphingobacteriaceae</taxon>
        <taxon>Mucilaginibacter</taxon>
    </lineage>
</organism>
<keyword evidence="1 2" id="KW-0597">Phosphoprotein</keyword>
<name>A0ABY7TFR6_9SPHI</name>
<dbReference type="PANTHER" id="PTHR44591:SF23">
    <property type="entry name" value="CHEY SUBFAMILY"/>
    <property type="match status" value="1"/>
</dbReference>
<feature type="modified residue" description="4-aspartylphosphate" evidence="2">
    <location>
        <position position="56"/>
    </location>
</feature>
<dbReference type="Gene3D" id="3.40.50.2300">
    <property type="match status" value="1"/>
</dbReference>
<proteinExistence type="predicted"/>
<sequence>MISNKKKVAIFDDDEETVSICQYILKESGWEVYAFSDCINPVEKIRTIMPDVILMDNWIPDEGGIVATRKLKAQDCIKNIPVIYFSAHSAIETLAKTAGAEAYLSKPFDLDDLEQLLLKITEIN</sequence>
<evidence type="ECO:0000313" key="4">
    <source>
        <dbReference type="EMBL" id="WCT14457.1"/>
    </source>
</evidence>
<dbReference type="InterPro" id="IPR050595">
    <property type="entry name" value="Bact_response_regulator"/>
</dbReference>
<dbReference type="InterPro" id="IPR011006">
    <property type="entry name" value="CheY-like_superfamily"/>
</dbReference>
<dbReference type="SUPFAM" id="SSF52172">
    <property type="entry name" value="CheY-like"/>
    <property type="match status" value="1"/>
</dbReference>
<dbReference type="PANTHER" id="PTHR44591">
    <property type="entry name" value="STRESS RESPONSE REGULATOR PROTEIN 1"/>
    <property type="match status" value="1"/>
</dbReference>